<keyword evidence="3" id="KW-1185">Reference proteome</keyword>
<dbReference type="AlphaFoldDB" id="A0A5C5XU67"/>
<organism evidence="2 3">
    <name type="scientific">Allorhodopirellula solitaria</name>
    <dbReference type="NCBI Taxonomy" id="2527987"/>
    <lineage>
        <taxon>Bacteria</taxon>
        <taxon>Pseudomonadati</taxon>
        <taxon>Planctomycetota</taxon>
        <taxon>Planctomycetia</taxon>
        <taxon>Pirellulales</taxon>
        <taxon>Pirellulaceae</taxon>
        <taxon>Allorhodopirellula</taxon>
    </lineage>
</organism>
<keyword evidence="2" id="KW-0328">Glycosyltransferase</keyword>
<dbReference type="GO" id="GO:0016757">
    <property type="term" value="F:glycosyltransferase activity"/>
    <property type="evidence" value="ECO:0007669"/>
    <property type="project" value="UniProtKB-KW"/>
</dbReference>
<dbReference type="Gene3D" id="3.40.50.2000">
    <property type="entry name" value="Glycogen Phosphorylase B"/>
    <property type="match status" value="2"/>
</dbReference>
<dbReference type="OrthoDB" id="9804196at2"/>
<dbReference type="Pfam" id="PF13692">
    <property type="entry name" value="Glyco_trans_1_4"/>
    <property type="match status" value="1"/>
</dbReference>
<gene>
    <name evidence="2" type="primary">tuaC</name>
    <name evidence="2" type="ORF">CA85_25450</name>
</gene>
<dbReference type="PANTHER" id="PTHR45947:SF3">
    <property type="entry name" value="SULFOQUINOVOSYL TRANSFERASE SQD2"/>
    <property type="match status" value="1"/>
</dbReference>
<keyword evidence="2" id="KW-0808">Transferase</keyword>
<feature type="domain" description="Glycosyltransferase subfamily 4-like N-terminal" evidence="1">
    <location>
        <begin position="12"/>
        <end position="173"/>
    </location>
</feature>
<dbReference type="InterPro" id="IPR028098">
    <property type="entry name" value="Glyco_trans_4-like_N"/>
</dbReference>
<evidence type="ECO:0000313" key="3">
    <source>
        <dbReference type="Proteomes" id="UP000318053"/>
    </source>
</evidence>
<proteinExistence type="predicted"/>
<dbReference type="PANTHER" id="PTHR45947">
    <property type="entry name" value="SULFOQUINOVOSYL TRANSFERASE SQD2"/>
    <property type="match status" value="1"/>
</dbReference>
<dbReference type="EMBL" id="SJPK01000005">
    <property type="protein sequence ID" value="TWT66450.1"/>
    <property type="molecule type" value="Genomic_DNA"/>
</dbReference>
<reference evidence="2 3" key="1">
    <citation type="submission" date="2019-02" db="EMBL/GenBank/DDBJ databases">
        <title>Deep-cultivation of Planctomycetes and their phenomic and genomic characterization uncovers novel biology.</title>
        <authorList>
            <person name="Wiegand S."/>
            <person name="Jogler M."/>
            <person name="Boedeker C."/>
            <person name="Pinto D."/>
            <person name="Vollmers J."/>
            <person name="Rivas-Marin E."/>
            <person name="Kohn T."/>
            <person name="Peeters S.H."/>
            <person name="Heuer A."/>
            <person name="Rast P."/>
            <person name="Oberbeckmann S."/>
            <person name="Bunk B."/>
            <person name="Jeske O."/>
            <person name="Meyerdierks A."/>
            <person name="Storesund J.E."/>
            <person name="Kallscheuer N."/>
            <person name="Luecker S."/>
            <person name="Lage O.M."/>
            <person name="Pohl T."/>
            <person name="Merkel B.J."/>
            <person name="Hornburger P."/>
            <person name="Mueller R.-W."/>
            <person name="Bruemmer F."/>
            <person name="Labrenz M."/>
            <person name="Spormann A.M."/>
            <person name="Op Den Camp H."/>
            <person name="Overmann J."/>
            <person name="Amann R."/>
            <person name="Jetten M.S.M."/>
            <person name="Mascher T."/>
            <person name="Medema M.H."/>
            <person name="Devos D.P."/>
            <person name="Kaster A.-K."/>
            <person name="Ovreas L."/>
            <person name="Rohde M."/>
            <person name="Galperin M.Y."/>
            <person name="Jogler C."/>
        </authorList>
    </citation>
    <scope>NUCLEOTIDE SEQUENCE [LARGE SCALE GENOMIC DNA]</scope>
    <source>
        <strain evidence="2 3">CA85</strain>
    </source>
</reference>
<protein>
    <submittedName>
        <fullName evidence="2">Putative teichuronic acid biosynthesis glycosyltransferase TuaC</fullName>
        <ecNumber evidence="2">2.4.-.-</ecNumber>
    </submittedName>
</protein>
<dbReference type="Proteomes" id="UP000318053">
    <property type="component" value="Unassembled WGS sequence"/>
</dbReference>
<accession>A0A5C5XU67</accession>
<dbReference type="Pfam" id="PF13439">
    <property type="entry name" value="Glyco_transf_4"/>
    <property type="match status" value="1"/>
</dbReference>
<dbReference type="EC" id="2.4.-.-" evidence="2"/>
<comment type="caution">
    <text evidence="2">The sequence shown here is derived from an EMBL/GenBank/DDBJ whole genome shotgun (WGS) entry which is preliminary data.</text>
</comment>
<name>A0A5C5XU67_9BACT</name>
<sequence>MQIDLVITELNVGGAERTLTRLAIGLKDRGDEVRVFSLGPLPTPELGALVSDLQAHGIEIESGQGRGIADLGSVYRKLRSWLRLRPAALRQSFLFHANVLTKAALPAPERRNWVAGVRVADPNRPRIVIEGQALRSAAKVVCVSSAVAEFAQQQYRLPSSELSVIGNAVETERFASAVPLDWRDFGWPADIRVVLFLGRLHTQKNIALLQRTLDRFAPAGSNVRLAIVGSGALGADLRRWADGVPGDRVGVLDWQPNIPALIAASTLLVLPSHYEGMPNVVMEAMAGGKPVVCSRVEGSLELIGDAAEQGFDLGDDEQFVAKVNHFLNDADFAARVGAKNQQRMNDLFSVQRMVNTYRGLYETIGEGRAS</sequence>
<dbReference type="RefSeq" id="WP_146391559.1">
    <property type="nucleotide sequence ID" value="NZ_SJPK01000005.1"/>
</dbReference>
<evidence type="ECO:0000259" key="1">
    <source>
        <dbReference type="Pfam" id="PF13439"/>
    </source>
</evidence>
<evidence type="ECO:0000313" key="2">
    <source>
        <dbReference type="EMBL" id="TWT66450.1"/>
    </source>
</evidence>
<dbReference type="SUPFAM" id="SSF53756">
    <property type="entry name" value="UDP-Glycosyltransferase/glycogen phosphorylase"/>
    <property type="match status" value="1"/>
</dbReference>
<dbReference type="InterPro" id="IPR050194">
    <property type="entry name" value="Glycosyltransferase_grp1"/>
</dbReference>